<comment type="caution">
    <text evidence="6">The sequence shown here is derived from an EMBL/GenBank/DDBJ whole genome shotgun (WGS) entry which is preliminary data.</text>
</comment>
<dbReference type="GO" id="GO:0005524">
    <property type="term" value="F:ATP binding"/>
    <property type="evidence" value="ECO:0007669"/>
    <property type="project" value="UniProtKB-KW"/>
</dbReference>
<dbReference type="PROSITE" id="PS50893">
    <property type="entry name" value="ABC_TRANSPORTER_2"/>
    <property type="match status" value="1"/>
</dbReference>
<reference evidence="6" key="1">
    <citation type="submission" date="2022-07" db="EMBL/GenBank/DDBJ databases">
        <title>Enhanced cultured diversity of the mouse gut microbiota enables custom-made synthetic communities.</title>
        <authorList>
            <person name="Afrizal A."/>
        </authorList>
    </citation>
    <scope>NUCLEOTIDE SEQUENCE</scope>
    <source>
        <strain evidence="6">DSM 29482</strain>
    </source>
</reference>
<dbReference type="InterPro" id="IPR003593">
    <property type="entry name" value="AAA+_ATPase"/>
</dbReference>
<evidence type="ECO:0000256" key="3">
    <source>
        <dbReference type="ARBA" id="ARBA00022840"/>
    </source>
</evidence>
<keyword evidence="3 6" id="KW-0067">ATP-binding</keyword>
<evidence type="ECO:0000259" key="5">
    <source>
        <dbReference type="PROSITE" id="PS50893"/>
    </source>
</evidence>
<name>A0A9X2MGK5_9FIRM</name>
<dbReference type="PROSITE" id="PS00211">
    <property type="entry name" value="ABC_TRANSPORTER_1"/>
    <property type="match status" value="1"/>
</dbReference>
<dbReference type="InterPro" id="IPR027417">
    <property type="entry name" value="P-loop_NTPase"/>
</dbReference>
<dbReference type="OrthoDB" id="9787851at2"/>
<dbReference type="PANTHER" id="PTHR42794:SF1">
    <property type="entry name" value="HEMIN IMPORT ATP-BINDING PROTEIN HMUV"/>
    <property type="match status" value="1"/>
</dbReference>
<dbReference type="PANTHER" id="PTHR42794">
    <property type="entry name" value="HEMIN IMPORT ATP-BINDING PROTEIN HMUV"/>
    <property type="match status" value="1"/>
</dbReference>
<evidence type="ECO:0000256" key="4">
    <source>
        <dbReference type="ARBA" id="ARBA00022967"/>
    </source>
</evidence>
<evidence type="ECO:0000256" key="1">
    <source>
        <dbReference type="ARBA" id="ARBA00022448"/>
    </source>
</evidence>
<feature type="domain" description="ABC transporter" evidence="5">
    <location>
        <begin position="5"/>
        <end position="241"/>
    </location>
</feature>
<dbReference type="Gene3D" id="3.40.50.300">
    <property type="entry name" value="P-loop containing nucleotide triphosphate hydrolases"/>
    <property type="match status" value="1"/>
</dbReference>
<evidence type="ECO:0000313" key="7">
    <source>
        <dbReference type="Proteomes" id="UP001142078"/>
    </source>
</evidence>
<organism evidence="6 7">
    <name type="scientific">Anaerosalibacter massiliensis</name>
    <dbReference type="NCBI Taxonomy" id="1347392"/>
    <lineage>
        <taxon>Bacteria</taxon>
        <taxon>Bacillati</taxon>
        <taxon>Bacillota</taxon>
        <taxon>Tissierellia</taxon>
        <taxon>Tissierellales</taxon>
        <taxon>Sporanaerobacteraceae</taxon>
        <taxon>Anaerosalibacter</taxon>
    </lineage>
</organism>
<dbReference type="CDD" id="cd03214">
    <property type="entry name" value="ABC_Iron-Siderophores_B12_Hemin"/>
    <property type="match status" value="1"/>
</dbReference>
<dbReference type="SUPFAM" id="SSF52540">
    <property type="entry name" value="P-loop containing nucleoside triphosphate hydrolases"/>
    <property type="match status" value="1"/>
</dbReference>
<dbReference type="EMBL" id="JANJZL010000002">
    <property type="protein sequence ID" value="MCR2043133.1"/>
    <property type="molecule type" value="Genomic_DNA"/>
</dbReference>
<evidence type="ECO:0000313" key="6">
    <source>
        <dbReference type="EMBL" id="MCR2043133.1"/>
    </source>
</evidence>
<dbReference type="FunFam" id="3.40.50.300:FF:000134">
    <property type="entry name" value="Iron-enterobactin ABC transporter ATP-binding protein"/>
    <property type="match status" value="1"/>
</dbReference>
<dbReference type="Proteomes" id="UP001142078">
    <property type="component" value="Unassembled WGS sequence"/>
</dbReference>
<evidence type="ECO:0000256" key="2">
    <source>
        <dbReference type="ARBA" id="ARBA00022741"/>
    </source>
</evidence>
<proteinExistence type="predicted"/>
<keyword evidence="4" id="KW-1278">Translocase</keyword>
<dbReference type="RefSeq" id="WP_042680268.1">
    <property type="nucleotide sequence ID" value="NZ_CABKTM010000018.1"/>
</dbReference>
<keyword evidence="2" id="KW-0547">Nucleotide-binding</keyword>
<dbReference type="SMART" id="SM00382">
    <property type="entry name" value="AAA"/>
    <property type="match status" value="1"/>
</dbReference>
<dbReference type="InterPro" id="IPR017871">
    <property type="entry name" value="ABC_transporter-like_CS"/>
</dbReference>
<keyword evidence="7" id="KW-1185">Reference proteome</keyword>
<dbReference type="AlphaFoldDB" id="A0A9X2MGK5"/>
<dbReference type="Pfam" id="PF00005">
    <property type="entry name" value="ABC_tran"/>
    <property type="match status" value="1"/>
</dbReference>
<sequence length="418" mass="47567">MDYALEVEKLNFAYEEELTLKDISFNIKKGEFISIIGPNGSGKSTLLKNISNIYSPQSGSIKIYNNDIKKYGTRELAKNIALVPQDTIISYNFSVLDIVLMGRFSHLNRFEKEREEDFKIVYEALKKTNTFHLKDRNIDEISGGERQRVIIARALAQEPKIIFLDEPTSHLDINHQMELLNLLKILNKERKTTIILVIHDINLACRYSDKIILMNNGEIVSIGTPKEVVTRKNIEKTYGLNIIVEENPYTDSIYIVPLSLNNYIDQNKKKSRIHVIAGGGTGGEILSKLEEKGYNISIGVINIGDSDWQLGRKLSLNIIDEKPFSEISDKAFKENMKAIEKSHVVILSSIPYGRGNLKNLEAAYNAIKMGKTVYLVDSYSEYDKFDYIEGKGIEILEKMKRSGLRIINSIDEFLEEGQ</sequence>
<keyword evidence="1" id="KW-0813">Transport</keyword>
<dbReference type="GO" id="GO:0016887">
    <property type="term" value="F:ATP hydrolysis activity"/>
    <property type="evidence" value="ECO:0007669"/>
    <property type="project" value="InterPro"/>
</dbReference>
<dbReference type="InterPro" id="IPR003439">
    <property type="entry name" value="ABC_transporter-like_ATP-bd"/>
</dbReference>
<protein>
    <submittedName>
        <fullName evidence="6">ABC transporter ATP-binding protein</fullName>
    </submittedName>
</protein>
<accession>A0A9X2MGK5</accession>
<gene>
    <name evidence="6" type="ORF">NSA23_03280</name>
</gene>